<feature type="non-terminal residue" evidence="7">
    <location>
        <position position="233"/>
    </location>
</feature>
<dbReference type="Proteomes" id="UP000055060">
    <property type="component" value="Unassembled WGS sequence"/>
</dbReference>
<evidence type="ECO:0000256" key="2">
    <source>
        <dbReference type="ARBA" id="ARBA00022692"/>
    </source>
</evidence>
<reference evidence="7" key="1">
    <citation type="submission" date="2015-07" db="EMBL/GenBank/DDBJ databases">
        <title>Draft Genome Sequences of Anaerolinea thermolimosa IMO-1, Bellilinea caldifistulae GOMI-1, Leptolinea tardivitalis YMTK-2, Levilinea saccharolytica KIBI-1,Longilinea arvoryzae KOME-1, Previously Described as Members of the Anaerolineaceae (Chloroflexi).</title>
        <authorList>
            <person name="Sekiguchi Y."/>
            <person name="Ohashi A."/>
            <person name="Matsuura N."/>
            <person name="Tourlousse M.D."/>
        </authorList>
    </citation>
    <scope>NUCLEOTIDE SEQUENCE [LARGE SCALE GENOMIC DNA]</scope>
    <source>
        <strain evidence="7">KOME-1</strain>
    </source>
</reference>
<feature type="transmembrane region" description="Helical" evidence="5">
    <location>
        <begin position="129"/>
        <end position="151"/>
    </location>
</feature>
<protein>
    <recommendedName>
        <fullName evidence="6">ABC transmembrane type-1 domain-containing protein</fullName>
    </recommendedName>
</protein>
<dbReference type="GO" id="GO:0005524">
    <property type="term" value="F:ATP binding"/>
    <property type="evidence" value="ECO:0007669"/>
    <property type="project" value="InterPro"/>
</dbReference>
<keyword evidence="8" id="KW-1185">Reference proteome</keyword>
<proteinExistence type="predicted"/>
<dbReference type="GO" id="GO:0005886">
    <property type="term" value="C:plasma membrane"/>
    <property type="evidence" value="ECO:0007669"/>
    <property type="project" value="UniProtKB-SubCell"/>
</dbReference>
<keyword evidence="2 5" id="KW-0812">Transmembrane</keyword>
<dbReference type="InterPro" id="IPR036640">
    <property type="entry name" value="ABC1_TM_sf"/>
</dbReference>
<evidence type="ECO:0000256" key="3">
    <source>
        <dbReference type="ARBA" id="ARBA00022989"/>
    </source>
</evidence>
<dbReference type="EMBL" id="DF967972">
    <property type="protein sequence ID" value="GAP15217.1"/>
    <property type="molecule type" value="Genomic_DNA"/>
</dbReference>
<feature type="transmembrane region" description="Helical" evidence="5">
    <location>
        <begin position="52"/>
        <end position="72"/>
    </location>
</feature>
<keyword evidence="3 5" id="KW-1133">Transmembrane helix</keyword>
<evidence type="ECO:0000256" key="4">
    <source>
        <dbReference type="ARBA" id="ARBA00023136"/>
    </source>
</evidence>
<evidence type="ECO:0000259" key="6">
    <source>
        <dbReference type="PROSITE" id="PS50929"/>
    </source>
</evidence>
<feature type="transmembrane region" description="Helical" evidence="5">
    <location>
        <begin position="20"/>
        <end position="46"/>
    </location>
</feature>
<evidence type="ECO:0000313" key="8">
    <source>
        <dbReference type="Proteomes" id="UP000055060"/>
    </source>
</evidence>
<dbReference type="InterPro" id="IPR011527">
    <property type="entry name" value="ABC1_TM_dom"/>
</dbReference>
<evidence type="ECO:0000256" key="1">
    <source>
        <dbReference type="ARBA" id="ARBA00004651"/>
    </source>
</evidence>
<accession>A0A0S7BML7</accession>
<gene>
    <name evidence="7" type="ORF">LARV_02999</name>
</gene>
<evidence type="ECO:0000313" key="7">
    <source>
        <dbReference type="EMBL" id="GAP15217.1"/>
    </source>
</evidence>
<dbReference type="GO" id="GO:0140359">
    <property type="term" value="F:ABC-type transporter activity"/>
    <property type="evidence" value="ECO:0007669"/>
    <property type="project" value="InterPro"/>
</dbReference>
<keyword evidence="4 5" id="KW-0472">Membrane</keyword>
<sequence>MKTFTRLLGFLRPFRGGVALSVLASVATIASSIGLLGTSAYLISYAALQPSIAYLQVAIVGVRFFGISRGVFRYLERLSSHSVNFRLLSRLRICFYRSIEPLAPARLTQYQSGDLLQRAVGDIDVLENFYVRIIAPPLAAALVTLGVSWLLGGWSLQLSGVLVGGLLLGGVGVPWISHTLSRDPGQQLVRARAGLSASYVESMQGLADLLAYGQEEQVRQRLAAHERTLGSAQ</sequence>
<evidence type="ECO:0000256" key="5">
    <source>
        <dbReference type="SAM" id="Phobius"/>
    </source>
</evidence>
<organism evidence="7">
    <name type="scientific">Longilinea arvoryzae</name>
    <dbReference type="NCBI Taxonomy" id="360412"/>
    <lineage>
        <taxon>Bacteria</taxon>
        <taxon>Bacillati</taxon>
        <taxon>Chloroflexota</taxon>
        <taxon>Anaerolineae</taxon>
        <taxon>Anaerolineales</taxon>
        <taxon>Anaerolineaceae</taxon>
        <taxon>Longilinea</taxon>
    </lineage>
</organism>
<dbReference type="AlphaFoldDB" id="A0A0S7BML7"/>
<name>A0A0S7BML7_9CHLR</name>
<dbReference type="PROSITE" id="PS50929">
    <property type="entry name" value="ABC_TM1F"/>
    <property type="match status" value="1"/>
</dbReference>
<comment type="subcellular location">
    <subcellularLocation>
        <location evidence="1">Cell membrane</location>
        <topology evidence="1">Multi-pass membrane protein</topology>
    </subcellularLocation>
</comment>
<feature type="transmembrane region" description="Helical" evidence="5">
    <location>
        <begin position="157"/>
        <end position="176"/>
    </location>
</feature>
<dbReference type="SUPFAM" id="SSF90123">
    <property type="entry name" value="ABC transporter transmembrane region"/>
    <property type="match status" value="1"/>
</dbReference>
<feature type="domain" description="ABC transmembrane type-1" evidence="6">
    <location>
        <begin position="19"/>
        <end position="233"/>
    </location>
</feature>
<dbReference type="STRING" id="360412.LARV_02999"/>
<dbReference type="Gene3D" id="1.20.1560.10">
    <property type="entry name" value="ABC transporter type 1, transmembrane domain"/>
    <property type="match status" value="1"/>
</dbReference>